<feature type="compositionally biased region" description="Low complexity" evidence="1">
    <location>
        <begin position="25"/>
        <end position="47"/>
    </location>
</feature>
<evidence type="ECO:0000313" key="4">
    <source>
        <dbReference type="Proteomes" id="UP000298358"/>
    </source>
</evidence>
<dbReference type="Pfam" id="PF22504">
    <property type="entry name" value="DUF6993"/>
    <property type="match status" value="1"/>
</dbReference>
<evidence type="ECO:0000256" key="1">
    <source>
        <dbReference type="SAM" id="MobiDB-lite"/>
    </source>
</evidence>
<feature type="domain" description="DUF6993" evidence="2">
    <location>
        <begin position="69"/>
        <end position="153"/>
    </location>
</feature>
<dbReference type="Proteomes" id="UP000298358">
    <property type="component" value="Unassembled WGS sequence"/>
</dbReference>
<organism evidence="3 4">
    <name type="scientific">Microbacterium paludicola</name>
    <dbReference type="NCBI Taxonomy" id="300019"/>
    <lineage>
        <taxon>Bacteria</taxon>
        <taxon>Bacillati</taxon>
        <taxon>Actinomycetota</taxon>
        <taxon>Actinomycetes</taxon>
        <taxon>Micrococcales</taxon>
        <taxon>Microbacteriaceae</taxon>
        <taxon>Microbacterium</taxon>
    </lineage>
</organism>
<feature type="region of interest" description="Disordered" evidence="1">
    <location>
        <begin position="21"/>
        <end position="53"/>
    </location>
</feature>
<sequence length="159" mass="16307">MSAALAVAVATVLAGCDAGAETPQPSVSAPAASAPTASATATPSAPAEPVLVPEGSADDNLPFFTAVTEEVWASDRRAEGRAYIDALVEAGFDKATMQVTQDYSTVGNPAESMQFSVLWQEECLVGQVGPDIGEAITRVLPALQGGTVCLLGETRPIDW</sequence>
<gene>
    <name evidence="3" type="ORF">E4U02_00675</name>
</gene>
<keyword evidence="4" id="KW-1185">Reference proteome</keyword>
<dbReference type="EMBL" id="SPQB01000001">
    <property type="protein sequence ID" value="TFU34742.1"/>
    <property type="molecule type" value="Genomic_DNA"/>
</dbReference>
<proteinExistence type="predicted"/>
<name>A0A4Y9G0T3_9MICO</name>
<accession>A0A4Y9G0T3</accession>
<dbReference type="OrthoDB" id="5125712at2"/>
<reference evidence="3 4" key="1">
    <citation type="submission" date="2019-03" db="EMBL/GenBank/DDBJ databases">
        <title>Diversity of the mouse oral microbiome.</title>
        <authorList>
            <person name="Joseph S."/>
            <person name="Aduse-Opoku J."/>
            <person name="Curtis M."/>
            <person name="Wade W."/>
            <person name="Hashim A."/>
        </authorList>
    </citation>
    <scope>NUCLEOTIDE SEQUENCE [LARGE SCALE GENOMIC DNA]</scope>
    <source>
        <strain evidence="3 4">P1012</strain>
    </source>
</reference>
<comment type="caution">
    <text evidence="3">The sequence shown here is derived from an EMBL/GenBank/DDBJ whole genome shotgun (WGS) entry which is preliminary data.</text>
</comment>
<protein>
    <recommendedName>
        <fullName evidence="2">DUF6993 domain-containing protein</fullName>
    </recommendedName>
</protein>
<dbReference type="AlphaFoldDB" id="A0A4Y9G0T3"/>
<evidence type="ECO:0000313" key="3">
    <source>
        <dbReference type="EMBL" id="TFU34742.1"/>
    </source>
</evidence>
<evidence type="ECO:0000259" key="2">
    <source>
        <dbReference type="Pfam" id="PF22504"/>
    </source>
</evidence>
<dbReference type="InterPro" id="IPR054262">
    <property type="entry name" value="DUF6993"/>
</dbReference>